<dbReference type="GO" id="GO:0005813">
    <property type="term" value="C:centrosome"/>
    <property type="evidence" value="ECO:0007669"/>
    <property type="project" value="TreeGrafter"/>
</dbReference>
<sequence length="164" mass="19853">VKPYSADNFSVTRYHISKPYVDRELDGEQPDARLAAEEEGKRLEELHREAERERREQLEKAHLRGSHALKKVRLAQDRERLLKELEQMQNMDWMRRRQMVAQMPPQIFVPPCKRMEIKEEWQRELEFAFEDTYCEDMKMKEDPILQFQPHPLPAPCDRYQDNDL</sequence>
<evidence type="ECO:0000256" key="1">
    <source>
        <dbReference type="SAM" id="Coils"/>
    </source>
</evidence>
<protein>
    <submittedName>
        <fullName evidence="2">CE295 protein</fullName>
    </submittedName>
</protein>
<keyword evidence="1" id="KW-0175">Coiled coil</keyword>
<keyword evidence="3" id="KW-1185">Reference proteome</keyword>
<dbReference type="PANTHER" id="PTHR21553">
    <property type="entry name" value="ALMS1-RELATED"/>
    <property type="match status" value="1"/>
</dbReference>
<comment type="caution">
    <text evidence="2">The sequence shown here is derived from an EMBL/GenBank/DDBJ whole genome shotgun (WGS) entry which is preliminary data.</text>
</comment>
<organism evidence="2 3">
    <name type="scientific">Geococcyx californianus</name>
    <name type="common">Greater roadrunner</name>
    <name type="synonym">Saurothera californiana</name>
    <dbReference type="NCBI Taxonomy" id="8947"/>
    <lineage>
        <taxon>Eukaryota</taxon>
        <taxon>Metazoa</taxon>
        <taxon>Chordata</taxon>
        <taxon>Craniata</taxon>
        <taxon>Vertebrata</taxon>
        <taxon>Euteleostomi</taxon>
        <taxon>Archelosauria</taxon>
        <taxon>Archosauria</taxon>
        <taxon>Dinosauria</taxon>
        <taxon>Saurischia</taxon>
        <taxon>Theropoda</taxon>
        <taxon>Coelurosauria</taxon>
        <taxon>Aves</taxon>
        <taxon>Neognathae</taxon>
        <taxon>Neoaves</taxon>
        <taxon>Otidimorphae</taxon>
        <taxon>Cuculiformes</taxon>
        <taxon>Neomorphidae</taxon>
        <taxon>Geococcyx</taxon>
    </lineage>
</organism>
<dbReference type="PANTHER" id="PTHR21553:SF26">
    <property type="entry name" value="ALMS MOTIF DOMAIN-CONTAINING PROTEIN"/>
    <property type="match status" value="1"/>
</dbReference>
<name>A0A7K4IS61_GEOCA</name>
<evidence type="ECO:0000313" key="3">
    <source>
        <dbReference type="Proteomes" id="UP000531151"/>
    </source>
</evidence>
<evidence type="ECO:0000313" key="2">
    <source>
        <dbReference type="EMBL" id="NWH55775.1"/>
    </source>
</evidence>
<accession>A0A7K4IS61</accession>
<dbReference type="GO" id="GO:0046599">
    <property type="term" value="P:regulation of centriole replication"/>
    <property type="evidence" value="ECO:0007669"/>
    <property type="project" value="TreeGrafter"/>
</dbReference>
<dbReference type="Proteomes" id="UP000531151">
    <property type="component" value="Unassembled WGS sequence"/>
</dbReference>
<dbReference type="OrthoDB" id="6359887at2759"/>
<dbReference type="AlphaFoldDB" id="A0A7K4IS61"/>
<feature type="non-terminal residue" evidence="2">
    <location>
        <position position="164"/>
    </location>
</feature>
<gene>
    <name evidence="2" type="primary">Cep295_2</name>
    <name evidence="2" type="ORF">GEOCAL_R00458</name>
</gene>
<dbReference type="GO" id="GO:0005814">
    <property type="term" value="C:centriole"/>
    <property type="evidence" value="ECO:0007669"/>
    <property type="project" value="TreeGrafter"/>
</dbReference>
<feature type="non-terminal residue" evidence="2">
    <location>
        <position position="1"/>
    </location>
</feature>
<dbReference type="EMBL" id="VWPV01000025">
    <property type="protein sequence ID" value="NWH55775.1"/>
    <property type="molecule type" value="Genomic_DNA"/>
</dbReference>
<dbReference type="GO" id="GO:0005829">
    <property type="term" value="C:cytosol"/>
    <property type="evidence" value="ECO:0007669"/>
    <property type="project" value="TreeGrafter"/>
</dbReference>
<reference evidence="2 3" key="1">
    <citation type="submission" date="2019-09" db="EMBL/GenBank/DDBJ databases">
        <title>Bird 10,000 Genomes (B10K) Project - Family phase.</title>
        <authorList>
            <person name="Zhang G."/>
        </authorList>
    </citation>
    <scope>NUCLEOTIDE SEQUENCE [LARGE SCALE GENOMIC DNA]</scope>
    <source>
        <strain evidence="2">B10K-CU-031-07</strain>
        <tissue evidence="2">Muscle</tissue>
    </source>
</reference>
<feature type="coiled-coil region" evidence="1">
    <location>
        <begin position="33"/>
        <end position="91"/>
    </location>
</feature>
<proteinExistence type="predicted"/>